<dbReference type="OrthoDB" id="9816293at2"/>
<evidence type="ECO:0000256" key="1">
    <source>
        <dbReference type="PIRNR" id="PIRNR016789"/>
    </source>
</evidence>
<keyword evidence="1 2" id="KW-0472">Membrane</keyword>
<keyword evidence="2" id="KW-1133">Transmembrane helix</keyword>
<dbReference type="InterPro" id="IPR007401">
    <property type="entry name" value="DUF454"/>
</dbReference>
<comment type="caution">
    <text evidence="3">The sequence shown here is derived from an EMBL/GenBank/DDBJ whole genome shotgun (WGS) entry which is preliminary data.</text>
</comment>
<comment type="subcellular location">
    <subcellularLocation>
        <location evidence="1">Cell inner membrane</location>
        <topology evidence="1">Multi-pass membrane protein</topology>
    </subcellularLocation>
</comment>
<keyword evidence="1" id="KW-0997">Cell inner membrane</keyword>
<evidence type="ECO:0000313" key="4">
    <source>
        <dbReference type="Proteomes" id="UP000267448"/>
    </source>
</evidence>
<dbReference type="EMBL" id="RXNU01000003">
    <property type="protein sequence ID" value="RTR39434.1"/>
    <property type="molecule type" value="Genomic_DNA"/>
</dbReference>
<dbReference type="PANTHER" id="PTHR35813:SF1">
    <property type="entry name" value="INNER MEMBRANE PROTEIN YBAN"/>
    <property type="match status" value="1"/>
</dbReference>
<evidence type="ECO:0000313" key="3">
    <source>
        <dbReference type="EMBL" id="RTR39434.1"/>
    </source>
</evidence>
<feature type="transmembrane region" description="Helical" evidence="2">
    <location>
        <begin position="7"/>
        <end position="27"/>
    </location>
</feature>
<sequence length="122" mass="13649">MALKRGVYLICGLCSLALGLLGIPLPILPTVPFILLAAFCFARSSDSLHRWLMEHPWFSDALSQWESARAIRKGLKRKAYIVSGLSFALSIAIVPIVWVKFMLLFFAIGLGLYLRNIPELED</sequence>
<reference evidence="3 4" key="1">
    <citation type="submission" date="2018-12" db="EMBL/GenBank/DDBJ databases">
        <authorList>
            <person name="Yu L."/>
        </authorList>
    </citation>
    <scope>NUCLEOTIDE SEQUENCE [LARGE SCALE GENOMIC DNA]</scope>
    <source>
        <strain evidence="3 4">HAW-EB2</strain>
    </source>
</reference>
<keyword evidence="2" id="KW-0812">Transmembrane</keyword>
<protein>
    <recommendedName>
        <fullName evidence="1">Inner membrane protein</fullName>
    </recommendedName>
</protein>
<keyword evidence="1" id="KW-1003">Cell membrane</keyword>
<accession>A0A431WVL7</accession>
<dbReference type="Pfam" id="PF04304">
    <property type="entry name" value="DUF454"/>
    <property type="match status" value="1"/>
</dbReference>
<evidence type="ECO:0000256" key="2">
    <source>
        <dbReference type="SAM" id="Phobius"/>
    </source>
</evidence>
<dbReference type="GO" id="GO:0005886">
    <property type="term" value="C:plasma membrane"/>
    <property type="evidence" value="ECO:0007669"/>
    <property type="project" value="UniProtKB-SubCell"/>
</dbReference>
<feature type="transmembrane region" description="Helical" evidence="2">
    <location>
        <begin position="79"/>
        <end position="112"/>
    </location>
</feature>
<organism evidence="3 4">
    <name type="scientific">Shewanella canadensis</name>
    <dbReference type="NCBI Taxonomy" id="271096"/>
    <lineage>
        <taxon>Bacteria</taxon>
        <taxon>Pseudomonadati</taxon>
        <taxon>Pseudomonadota</taxon>
        <taxon>Gammaproteobacteria</taxon>
        <taxon>Alteromonadales</taxon>
        <taxon>Shewanellaceae</taxon>
        <taxon>Shewanella</taxon>
    </lineage>
</organism>
<dbReference type="AlphaFoldDB" id="A0A431WVL7"/>
<dbReference type="PANTHER" id="PTHR35813">
    <property type="entry name" value="INNER MEMBRANE PROTEIN YBAN"/>
    <property type="match status" value="1"/>
</dbReference>
<keyword evidence="4" id="KW-1185">Reference proteome</keyword>
<dbReference type="Proteomes" id="UP000267448">
    <property type="component" value="Unassembled WGS sequence"/>
</dbReference>
<name>A0A431WVL7_9GAMM</name>
<dbReference type="RefSeq" id="WP_126519463.1">
    <property type="nucleotide sequence ID" value="NZ_RXNU01000003.1"/>
</dbReference>
<dbReference type="PIRSF" id="PIRSF016789">
    <property type="entry name" value="DUF454"/>
    <property type="match status" value="1"/>
</dbReference>
<proteinExistence type="predicted"/>
<gene>
    <name evidence="3" type="ORF">EKG38_06400</name>
</gene>